<keyword evidence="1" id="KW-0732">Signal</keyword>
<evidence type="ECO:0000313" key="2">
    <source>
        <dbReference type="EMBL" id="AVZ71555.1"/>
    </source>
</evidence>
<gene>
    <name evidence="2" type="ORF">SLUN_04405</name>
</gene>
<evidence type="ECO:0000313" key="3">
    <source>
        <dbReference type="Proteomes" id="UP000244201"/>
    </source>
</evidence>
<reference evidence="2 3" key="1">
    <citation type="submission" date="2018-01" db="EMBL/GenBank/DDBJ databases">
        <title>Complete genome sequence of Streptomyces lunaelactis MM109T, a Ferroverdin A producer isolated from cave moonmilk deposits.</title>
        <authorList>
            <person name="Naome A."/>
            <person name="Martinet L."/>
            <person name="Maciejewska M."/>
            <person name="Anderssen S."/>
            <person name="Adam D."/>
            <person name="Tenconi E."/>
            <person name="Deflandre B."/>
            <person name="Arguelles-Arias A."/>
            <person name="Calusinska M."/>
            <person name="Copieters W."/>
            <person name="Karim L."/>
            <person name="Hanikenne M."/>
            <person name="Baurain D."/>
            <person name="van Wezel G."/>
            <person name="Smargiasso N."/>
            <person name="de Pauw E."/>
            <person name="Delfosse P."/>
            <person name="Rigali S."/>
        </authorList>
    </citation>
    <scope>NUCLEOTIDE SEQUENCE [LARGE SCALE GENOMIC DNA]</scope>
    <source>
        <strain evidence="2 3">MM109</strain>
    </source>
</reference>
<protein>
    <recommendedName>
        <fullName evidence="4">Secreted protein</fullName>
    </recommendedName>
</protein>
<feature type="chain" id="PRO_5015329255" description="Secreted protein" evidence="1">
    <location>
        <begin position="28"/>
        <end position="93"/>
    </location>
</feature>
<evidence type="ECO:0000256" key="1">
    <source>
        <dbReference type="SAM" id="SignalP"/>
    </source>
</evidence>
<name>A0A2R4SXF4_9ACTN</name>
<dbReference type="EMBL" id="CP026304">
    <property type="protein sequence ID" value="AVZ71555.1"/>
    <property type="molecule type" value="Genomic_DNA"/>
</dbReference>
<dbReference type="AlphaFoldDB" id="A0A2R4SXF4"/>
<accession>A0A2R4SXF4</accession>
<dbReference type="RefSeq" id="WP_108147245.1">
    <property type="nucleotide sequence ID" value="NZ_CP026304.1"/>
</dbReference>
<evidence type="ECO:0008006" key="4">
    <source>
        <dbReference type="Google" id="ProtNLM"/>
    </source>
</evidence>
<organism evidence="2 3">
    <name type="scientific">Streptomyces lunaelactis</name>
    <dbReference type="NCBI Taxonomy" id="1535768"/>
    <lineage>
        <taxon>Bacteria</taxon>
        <taxon>Bacillati</taxon>
        <taxon>Actinomycetota</taxon>
        <taxon>Actinomycetes</taxon>
        <taxon>Kitasatosporales</taxon>
        <taxon>Streptomycetaceae</taxon>
        <taxon>Streptomyces</taxon>
    </lineage>
</organism>
<keyword evidence="3" id="KW-1185">Reference proteome</keyword>
<dbReference type="OrthoDB" id="4303023at2"/>
<dbReference type="KEGG" id="slk:SLUN_04405"/>
<proteinExistence type="predicted"/>
<dbReference type="Proteomes" id="UP000244201">
    <property type="component" value="Chromosome"/>
</dbReference>
<feature type="signal peptide" evidence="1">
    <location>
        <begin position="1"/>
        <end position="27"/>
    </location>
</feature>
<sequence>MIKAQRVLAVVALAAGASALAAPAASAAVSADQPAQVLSVAQLDELAASSVPPEHRAEVPSVSGQLGGLGRLNQTHQLTDQAAPVTGLLPAVR</sequence>
<dbReference type="GeneID" id="55654510"/>